<dbReference type="PANTHER" id="PTHR14859:SF1">
    <property type="entry name" value="PGAP2-INTERACTING PROTEIN"/>
    <property type="match status" value="1"/>
</dbReference>
<dbReference type="GO" id="GO:0004519">
    <property type="term" value="F:endonuclease activity"/>
    <property type="evidence" value="ECO:0007669"/>
    <property type="project" value="UniProtKB-KW"/>
</dbReference>
<accession>A0A286GFN2</accession>
<evidence type="ECO:0000259" key="1">
    <source>
        <dbReference type="Pfam" id="PF03372"/>
    </source>
</evidence>
<name>A0A286GFN2_9PROT</name>
<dbReference type="EMBL" id="OCNJ01000003">
    <property type="protein sequence ID" value="SOD93939.1"/>
    <property type="molecule type" value="Genomic_DNA"/>
</dbReference>
<keyword evidence="2" id="KW-0378">Hydrolase</keyword>
<dbReference type="GO" id="GO:0006506">
    <property type="term" value="P:GPI anchor biosynthetic process"/>
    <property type="evidence" value="ECO:0007669"/>
    <property type="project" value="TreeGrafter"/>
</dbReference>
<dbReference type="InterPro" id="IPR005135">
    <property type="entry name" value="Endo/exonuclease/phosphatase"/>
</dbReference>
<dbReference type="InterPro" id="IPR036691">
    <property type="entry name" value="Endo/exonu/phosph_ase_sf"/>
</dbReference>
<dbReference type="SUPFAM" id="SSF56219">
    <property type="entry name" value="DNase I-like"/>
    <property type="match status" value="1"/>
</dbReference>
<dbReference type="RefSeq" id="WP_097278657.1">
    <property type="nucleotide sequence ID" value="NZ_OCNJ01000003.1"/>
</dbReference>
<protein>
    <submittedName>
        <fullName evidence="2">Metal-dependent hydrolase, endonuclease/exonuclease/phosphatase family</fullName>
    </submittedName>
</protein>
<gene>
    <name evidence="2" type="ORF">SAMN05421508_103274</name>
</gene>
<sequence length="275" mass="29870">MEFSVVTLNTWKCDGLYRDRLRLMADGLRALAPDLVMLQEAFAADDDGTGEPVDTALSLAEATGMHVVRHAGRRKERLFETRTVVSTSGLAILSRRPILRHEVIELPTDPRDGDRQALIAVIEGDDPARPVIAVTTHLSHLARADELRQAQMDAALDAVAALPETPSAVFLGGDLNTGADSELITTLGRRHGLEVTNAYHVGDLDVSFPTLVSALPRRAATRDKCIDFIFLLSAAQAAPSYRLVTTERVLDKPDPETSTYPSDHTGVRAVFARVA</sequence>
<dbReference type="OrthoDB" id="9793162at2"/>
<evidence type="ECO:0000313" key="2">
    <source>
        <dbReference type="EMBL" id="SOD93939.1"/>
    </source>
</evidence>
<reference evidence="2 3" key="1">
    <citation type="submission" date="2017-09" db="EMBL/GenBank/DDBJ databases">
        <authorList>
            <person name="Ehlers B."/>
            <person name="Leendertz F.H."/>
        </authorList>
    </citation>
    <scope>NUCLEOTIDE SEQUENCE [LARGE SCALE GENOMIC DNA]</scope>
    <source>
        <strain evidence="2 3">USBA 140</strain>
    </source>
</reference>
<evidence type="ECO:0000313" key="3">
    <source>
        <dbReference type="Proteomes" id="UP000219621"/>
    </source>
</evidence>
<keyword evidence="3" id="KW-1185">Reference proteome</keyword>
<dbReference type="PANTHER" id="PTHR14859">
    <property type="entry name" value="CALCOFLUOR WHITE HYPERSENSITIVE PROTEIN PRECURSOR"/>
    <property type="match status" value="1"/>
</dbReference>
<keyword evidence="2" id="KW-0255">Endonuclease</keyword>
<dbReference type="GO" id="GO:0004527">
    <property type="term" value="F:exonuclease activity"/>
    <property type="evidence" value="ECO:0007669"/>
    <property type="project" value="UniProtKB-KW"/>
</dbReference>
<organism evidence="2 3">
    <name type="scientific">Caenispirillum bisanense</name>
    <dbReference type="NCBI Taxonomy" id="414052"/>
    <lineage>
        <taxon>Bacteria</taxon>
        <taxon>Pseudomonadati</taxon>
        <taxon>Pseudomonadota</taxon>
        <taxon>Alphaproteobacteria</taxon>
        <taxon>Rhodospirillales</taxon>
        <taxon>Novispirillaceae</taxon>
        <taxon>Caenispirillum</taxon>
    </lineage>
</organism>
<feature type="domain" description="Endonuclease/exonuclease/phosphatase" evidence="1">
    <location>
        <begin position="7"/>
        <end position="264"/>
    </location>
</feature>
<dbReference type="Pfam" id="PF03372">
    <property type="entry name" value="Exo_endo_phos"/>
    <property type="match status" value="1"/>
</dbReference>
<dbReference type="InterPro" id="IPR051916">
    <property type="entry name" value="GPI-anchor_lipid_remodeler"/>
</dbReference>
<proteinExistence type="predicted"/>
<dbReference type="AlphaFoldDB" id="A0A286GFN2"/>
<dbReference type="Proteomes" id="UP000219621">
    <property type="component" value="Unassembled WGS sequence"/>
</dbReference>
<dbReference type="Gene3D" id="3.60.10.10">
    <property type="entry name" value="Endonuclease/exonuclease/phosphatase"/>
    <property type="match status" value="1"/>
</dbReference>
<keyword evidence="2" id="KW-0540">Nuclease</keyword>
<dbReference type="GO" id="GO:0016020">
    <property type="term" value="C:membrane"/>
    <property type="evidence" value="ECO:0007669"/>
    <property type="project" value="GOC"/>
</dbReference>
<keyword evidence="2" id="KW-0269">Exonuclease</keyword>